<dbReference type="Proteomes" id="UP001501627">
    <property type="component" value="Unassembled WGS sequence"/>
</dbReference>
<evidence type="ECO:0000256" key="1">
    <source>
        <dbReference type="SAM" id="Coils"/>
    </source>
</evidence>
<feature type="coiled-coil region" evidence="1">
    <location>
        <begin position="398"/>
        <end position="425"/>
    </location>
</feature>
<feature type="chain" id="PRO_5046730811" evidence="3">
    <location>
        <begin position="28"/>
        <end position="775"/>
    </location>
</feature>
<evidence type="ECO:0000256" key="2">
    <source>
        <dbReference type="SAM" id="MobiDB-lite"/>
    </source>
</evidence>
<keyword evidence="1" id="KW-0175">Coiled coil</keyword>
<feature type="signal peptide" evidence="3">
    <location>
        <begin position="1"/>
        <end position="27"/>
    </location>
</feature>
<keyword evidence="5" id="KW-1185">Reference proteome</keyword>
<evidence type="ECO:0000313" key="4">
    <source>
        <dbReference type="EMBL" id="GAA3985029.1"/>
    </source>
</evidence>
<dbReference type="RefSeq" id="WP_146031436.1">
    <property type="nucleotide sequence ID" value="NZ_BAABBP010000003.1"/>
</dbReference>
<evidence type="ECO:0000256" key="3">
    <source>
        <dbReference type="SAM" id="SignalP"/>
    </source>
</evidence>
<accession>A0ABP7QMF4</accession>
<feature type="region of interest" description="Disordered" evidence="2">
    <location>
        <begin position="565"/>
        <end position="592"/>
    </location>
</feature>
<sequence>MTPRFSRLQACAIAPLAALLLAGCASLPPGQPAAHGAADPLATARLQLSSLLDGLGALVGGTQAEFSRLVESGELDQAHALYAKNQPSLDASASAAPSITQLAQRLNERQAPALQACADQLAALDRPDLAPQDWAAATALLQQAQALLQAREADVLLRQPPFVSEPAKALQGQVRALQQTLASAAGAQLERHQVGSAASIDTFFSTYPLSMTEQQQRRLLQDRVPALLQALPTWETEHGARVLADYLQRQALDADSAAAVLSAWHQAYAREKGWPAAPLTRARRLESGQHLMAKLPQWPYPVVRVTVVPLIDPKLNPARQQAARQAVEQMAQRWAARVEPPSTLDDAARRLASWPAGESDLVALVELGRITGVQAQSGTHPQQARYLARHDNIPNPRHRQLQQELAQAEQEWRQAEQAEQQAQQQAKSIASQSRSGLGAMAVLGLISTSTFNSVAQKSNVEKLSRELGNTPTHVATPVYEPYERTVVQGQLMVAATATVYLYDPAERTLGALDLDQARIEDIAHVERIHPNDPEAASLAQPPTPQRIDAIGLELLGQLPAQLPQASDLAARPQARGADLQAQASQARQRQRQWLEQQKQPLVRLANSAPPKAAPTHRNAAEVVTADGFSFSIQYESWDDHPVLIGDGGPCRAVGYDLVRTSVLGQAQYGGNSRALGILEVESKRDQNGWYRAQSFKPGDSFSSENCQFGGDEKQCIERWACLRTAHGQYFTAVDNWIRGNKNLIRKEYEKYLKKNKGPNSLSEDQKQRIEAFLGQ</sequence>
<protein>
    <submittedName>
        <fullName evidence="4">Uncharacterized protein</fullName>
    </submittedName>
</protein>
<proteinExistence type="predicted"/>
<dbReference type="PROSITE" id="PS51257">
    <property type="entry name" value="PROKAR_LIPOPROTEIN"/>
    <property type="match status" value="1"/>
</dbReference>
<organism evidence="4 5">
    <name type="scientific">Comamonas faecalis</name>
    <dbReference type="NCBI Taxonomy" id="1387849"/>
    <lineage>
        <taxon>Bacteria</taxon>
        <taxon>Pseudomonadati</taxon>
        <taxon>Pseudomonadota</taxon>
        <taxon>Betaproteobacteria</taxon>
        <taxon>Burkholderiales</taxon>
        <taxon>Comamonadaceae</taxon>
        <taxon>Comamonas</taxon>
    </lineage>
</organism>
<gene>
    <name evidence="4" type="ORF">GCM10022279_05260</name>
</gene>
<keyword evidence="3" id="KW-0732">Signal</keyword>
<dbReference type="EMBL" id="BAABBP010000003">
    <property type="protein sequence ID" value="GAA3985029.1"/>
    <property type="molecule type" value="Genomic_DNA"/>
</dbReference>
<name>A0ABP7QMF4_9BURK</name>
<evidence type="ECO:0000313" key="5">
    <source>
        <dbReference type="Proteomes" id="UP001501627"/>
    </source>
</evidence>
<comment type="caution">
    <text evidence="4">The sequence shown here is derived from an EMBL/GenBank/DDBJ whole genome shotgun (WGS) entry which is preliminary data.</text>
</comment>
<reference evidence="5" key="1">
    <citation type="journal article" date="2019" name="Int. J. Syst. Evol. Microbiol.">
        <title>The Global Catalogue of Microorganisms (GCM) 10K type strain sequencing project: providing services to taxonomists for standard genome sequencing and annotation.</title>
        <authorList>
            <consortium name="The Broad Institute Genomics Platform"/>
            <consortium name="The Broad Institute Genome Sequencing Center for Infectious Disease"/>
            <person name="Wu L."/>
            <person name="Ma J."/>
        </authorList>
    </citation>
    <scope>NUCLEOTIDE SEQUENCE [LARGE SCALE GENOMIC DNA]</scope>
    <source>
        <strain evidence="5">JCM 17561</strain>
    </source>
</reference>
<feature type="compositionally biased region" description="Low complexity" evidence="2">
    <location>
        <begin position="580"/>
        <end position="592"/>
    </location>
</feature>